<dbReference type="InterPro" id="IPR025574">
    <property type="entry name" value="Nucleoporin_FG_rpt"/>
</dbReference>
<keyword evidence="7" id="KW-0539">Nucleus</keyword>
<evidence type="ECO:0000256" key="2">
    <source>
        <dbReference type="ARBA" id="ARBA00022448"/>
    </source>
</evidence>
<proteinExistence type="predicted"/>
<evidence type="ECO:0000256" key="6">
    <source>
        <dbReference type="ARBA" id="ARBA00023132"/>
    </source>
</evidence>
<feature type="compositionally biased region" description="Polar residues" evidence="8">
    <location>
        <begin position="17"/>
        <end position="44"/>
    </location>
</feature>
<keyword evidence="3" id="KW-0509">mRNA transport</keyword>
<evidence type="ECO:0000313" key="10">
    <source>
        <dbReference type="Proteomes" id="UP001212411"/>
    </source>
</evidence>
<evidence type="ECO:0000256" key="4">
    <source>
        <dbReference type="ARBA" id="ARBA00022927"/>
    </source>
</evidence>
<keyword evidence="6" id="KW-0906">Nuclear pore complex</keyword>
<organism evidence="9 10">
    <name type="scientific">Schizosaccharomyces osmophilus</name>
    <dbReference type="NCBI Taxonomy" id="2545709"/>
    <lineage>
        <taxon>Eukaryota</taxon>
        <taxon>Fungi</taxon>
        <taxon>Dikarya</taxon>
        <taxon>Ascomycota</taxon>
        <taxon>Taphrinomycotina</taxon>
        <taxon>Schizosaccharomycetes</taxon>
        <taxon>Schizosaccharomycetales</taxon>
        <taxon>Schizosaccharomycetaceae</taxon>
        <taxon>Schizosaccharomyces</taxon>
    </lineage>
</organism>
<dbReference type="GO" id="GO:0005643">
    <property type="term" value="C:nuclear pore"/>
    <property type="evidence" value="ECO:0007669"/>
    <property type="project" value="UniProtKB-SubCell"/>
</dbReference>
<evidence type="ECO:0000256" key="1">
    <source>
        <dbReference type="ARBA" id="ARBA00004567"/>
    </source>
</evidence>
<feature type="compositionally biased region" description="Polar residues" evidence="8">
    <location>
        <begin position="117"/>
        <end position="172"/>
    </location>
</feature>
<comment type="subcellular location">
    <subcellularLocation>
        <location evidence="1">Nucleus</location>
        <location evidence="1">Nuclear pore complex</location>
    </subcellularLocation>
</comment>
<evidence type="ECO:0000256" key="7">
    <source>
        <dbReference type="ARBA" id="ARBA00023242"/>
    </source>
</evidence>
<feature type="compositionally biased region" description="Polar residues" evidence="8">
    <location>
        <begin position="185"/>
        <end position="228"/>
    </location>
</feature>
<dbReference type="GeneID" id="80875141"/>
<sequence length="418" mass="43745">MFGFNKPASTGFGLGNQGNTSTAGGNLFSQPPASSTAAPNSQSTFGGAGGGLFGQQKPALGAPNPPSGGPFSQSTTAAPAPSTQGTAPSGGLFGQSQQPSTGGLGGSGLFGNKPPATGSTGLFGSSQPQSSGTGLFGQAQPSSTTNQPSTGLFGQTQPSTTPGAGLLGQTQPPAQPSGGLFGQKPAQQSGLFGQSLQKPTTSLFGSTNNQQPNAQSLSTPSIHPTTRYSSLDANVQKYLDDMDKEIFTQIQLAEELQTKSSDVTELVNSVPLDVAEVERRLSSVSTALLIDSDEMELTKKLVDKDTTNARISSRILDLFKTPGAIYPYTSNDPLMSYFEEFVGDADKRTQLYASTIAELEQHLEQVETTPQNNSPDALLRTIKEEHKLFMVLSNRFAQVHDEVKRLQVNNSTAPMFLS</sequence>
<dbReference type="Pfam" id="PF13634">
    <property type="entry name" value="Nucleoporin_FG"/>
    <property type="match status" value="1"/>
</dbReference>
<evidence type="ECO:0000256" key="3">
    <source>
        <dbReference type="ARBA" id="ARBA00022816"/>
    </source>
</evidence>
<dbReference type="GO" id="GO:0008139">
    <property type="term" value="F:nuclear localization sequence binding"/>
    <property type="evidence" value="ECO:0007669"/>
    <property type="project" value="InterPro"/>
</dbReference>
<dbReference type="Gene3D" id="6.10.140.1350">
    <property type="match status" value="1"/>
</dbReference>
<gene>
    <name evidence="9" type="primary">nup45</name>
    <name evidence="9" type="ORF">SOMG_01659</name>
</gene>
<reference evidence="9 10" key="1">
    <citation type="journal article" date="2023" name="G3 (Bethesda)">
        <title>A high-quality reference genome for the fission yeast Schizosaccharomyces osmophilus.</title>
        <authorList>
            <person name="Jia G.S."/>
            <person name="Zhang W.C."/>
            <person name="Liang Y."/>
            <person name="Liu X.H."/>
            <person name="Rhind N."/>
            <person name="Pidoux A."/>
            <person name="Brysch-Herzberg M."/>
            <person name="Du L.L."/>
        </authorList>
    </citation>
    <scope>NUCLEOTIDE SEQUENCE [LARGE SCALE GENOMIC DNA]</scope>
    <source>
        <strain evidence="9 10">CBS 15793</strain>
    </source>
</reference>
<evidence type="ECO:0000256" key="5">
    <source>
        <dbReference type="ARBA" id="ARBA00023010"/>
    </source>
</evidence>
<dbReference type="KEGG" id="som:SOMG_01659"/>
<dbReference type="GO" id="GO:0017056">
    <property type="term" value="F:structural constituent of nuclear pore"/>
    <property type="evidence" value="ECO:0007669"/>
    <property type="project" value="InterPro"/>
</dbReference>
<feature type="region of interest" description="Disordered" evidence="8">
    <location>
        <begin position="1"/>
        <end position="228"/>
    </location>
</feature>
<accession>A0AAF0ARW6</accession>
<dbReference type="InterPro" id="IPR024882">
    <property type="entry name" value="NUP58/p45/49"/>
</dbReference>
<dbReference type="Proteomes" id="UP001212411">
    <property type="component" value="Chromosome 1"/>
</dbReference>
<evidence type="ECO:0000256" key="8">
    <source>
        <dbReference type="SAM" id="MobiDB-lite"/>
    </source>
</evidence>
<dbReference type="GO" id="GO:0015031">
    <property type="term" value="P:protein transport"/>
    <property type="evidence" value="ECO:0007669"/>
    <property type="project" value="UniProtKB-KW"/>
</dbReference>
<name>A0AAF0ARW6_9SCHI</name>
<evidence type="ECO:0000313" key="9">
    <source>
        <dbReference type="EMBL" id="WBW70696.1"/>
    </source>
</evidence>
<protein>
    <submittedName>
        <fullName evidence="9">Nucleoporin Nup45</fullName>
    </submittedName>
</protein>
<keyword evidence="5" id="KW-0811">Translocation</keyword>
<dbReference type="GO" id="GO:0051028">
    <property type="term" value="P:mRNA transport"/>
    <property type="evidence" value="ECO:0007669"/>
    <property type="project" value="UniProtKB-KW"/>
</dbReference>
<feature type="compositionally biased region" description="Polar residues" evidence="8">
    <location>
        <begin position="70"/>
        <end position="87"/>
    </location>
</feature>
<keyword evidence="10" id="KW-1185">Reference proteome</keyword>
<keyword evidence="4" id="KW-0653">Protein transport</keyword>
<dbReference type="EMBL" id="CP115611">
    <property type="protein sequence ID" value="WBW70696.1"/>
    <property type="molecule type" value="Genomic_DNA"/>
</dbReference>
<keyword evidence="2" id="KW-0813">Transport</keyword>
<dbReference type="AlphaFoldDB" id="A0AAF0ARW6"/>
<dbReference type="PANTHER" id="PTHR13437">
    <property type="entry name" value="NUCLEOPORIN P58/P45 NUCLEOPORIN-LIKE PROTEIN 1"/>
    <property type="match status" value="1"/>
</dbReference>
<dbReference type="PANTHER" id="PTHR13437:SF2">
    <property type="entry name" value="NUCLEOPORIN P58_P45"/>
    <property type="match status" value="1"/>
</dbReference>
<dbReference type="RefSeq" id="XP_056034939.1">
    <property type="nucleotide sequence ID" value="XM_056180452.1"/>
</dbReference>